<keyword evidence="6" id="KW-1185">Reference proteome</keyword>
<gene>
    <name evidence="5" type="ORF">GCM10022392_30280</name>
</gene>
<keyword evidence="2" id="KW-1015">Disulfide bond</keyword>
<dbReference type="Gene3D" id="1.20.1270.90">
    <property type="entry name" value="AF1782-like"/>
    <property type="match status" value="1"/>
</dbReference>
<evidence type="ECO:0000256" key="2">
    <source>
        <dbReference type="ARBA" id="ARBA00023157"/>
    </source>
</evidence>
<dbReference type="Proteomes" id="UP001500841">
    <property type="component" value="Unassembled WGS sequence"/>
</dbReference>
<dbReference type="PROSITE" id="PS51257">
    <property type="entry name" value="PROKAR_LIPOPROTEIN"/>
    <property type="match status" value="1"/>
</dbReference>
<dbReference type="SUPFAM" id="SSF49899">
    <property type="entry name" value="Concanavalin A-like lectins/glucanases"/>
    <property type="match status" value="1"/>
</dbReference>
<feature type="domain" description="LamG-like jellyroll fold" evidence="4">
    <location>
        <begin position="192"/>
        <end position="339"/>
    </location>
</feature>
<evidence type="ECO:0000256" key="3">
    <source>
        <dbReference type="SAM" id="SignalP"/>
    </source>
</evidence>
<dbReference type="SMART" id="SM00560">
    <property type="entry name" value="LamGL"/>
    <property type="match status" value="1"/>
</dbReference>
<protein>
    <recommendedName>
        <fullName evidence="4">LamG-like jellyroll fold domain-containing protein</fullName>
    </recommendedName>
</protein>
<evidence type="ECO:0000313" key="5">
    <source>
        <dbReference type="EMBL" id="GAA4103018.1"/>
    </source>
</evidence>
<reference evidence="6" key="1">
    <citation type="journal article" date="2019" name="Int. J. Syst. Evol. Microbiol.">
        <title>The Global Catalogue of Microorganisms (GCM) 10K type strain sequencing project: providing services to taxonomists for standard genome sequencing and annotation.</title>
        <authorList>
            <consortium name="The Broad Institute Genomics Platform"/>
            <consortium name="The Broad Institute Genome Sequencing Center for Infectious Disease"/>
            <person name="Wu L."/>
            <person name="Ma J."/>
        </authorList>
    </citation>
    <scope>NUCLEOTIDE SEQUENCE [LARGE SCALE GENOMIC DNA]</scope>
    <source>
        <strain evidence="6">JCM 17085</strain>
    </source>
</reference>
<evidence type="ECO:0000259" key="4">
    <source>
        <dbReference type="SMART" id="SM00560"/>
    </source>
</evidence>
<proteinExistence type="predicted"/>
<feature type="signal peptide" evidence="3">
    <location>
        <begin position="1"/>
        <end position="26"/>
    </location>
</feature>
<dbReference type="InterPro" id="IPR006558">
    <property type="entry name" value="LamG-like"/>
</dbReference>
<dbReference type="RefSeq" id="WP_345106372.1">
    <property type="nucleotide sequence ID" value="NZ_BAABCV010000012.1"/>
</dbReference>
<keyword evidence="1 3" id="KW-0732">Signal</keyword>
<dbReference type="Pfam" id="PF13385">
    <property type="entry name" value="Laminin_G_3"/>
    <property type="match status" value="1"/>
</dbReference>
<dbReference type="Gene3D" id="2.60.120.200">
    <property type="match status" value="1"/>
</dbReference>
<accession>A0ABP7X2K5</accession>
<dbReference type="InterPro" id="IPR013320">
    <property type="entry name" value="ConA-like_dom_sf"/>
</dbReference>
<comment type="caution">
    <text evidence="5">The sequence shown here is derived from an EMBL/GenBank/DDBJ whole genome shotgun (WGS) entry which is preliminary data.</text>
</comment>
<evidence type="ECO:0000313" key="6">
    <source>
        <dbReference type="Proteomes" id="UP001500841"/>
    </source>
</evidence>
<sequence length="350" mass="38174">MKRLTKLVTAVALLAAVIILIQSCKKNEDTRDTNSNKTKLTLQIDSANTLYNSATEGKQAGQYAIGSKATLKTAIEMAVQIKSGAFTQQEVNNATSNLIRAENDFKNKQIQDVSPDNLVAFWKFDGDATDASGNGHNGVLKSNYIGASTTAAVDGATLPVLTTDRYGTANHAYAFNNGAYVEVPYDNTLYPNSFSISVWVKPSVASNGNYIFSVDHYFGYKFQLQGNNFPFLTVSTNTGIHDVDDNPGAVQLNTWSQLVVTFTTGTINFYINGKLTKNVATTGSLIPPKSIVNVCIGNELPKSVYTFTDTSDPNYFWGASYFQGSLDDIRLYNKVLSDAEVNSLYIMEQP</sequence>
<feature type="chain" id="PRO_5045392666" description="LamG-like jellyroll fold domain-containing protein" evidence="3">
    <location>
        <begin position="27"/>
        <end position="350"/>
    </location>
</feature>
<dbReference type="EMBL" id="BAABCV010000012">
    <property type="protein sequence ID" value="GAA4103018.1"/>
    <property type="molecule type" value="Genomic_DNA"/>
</dbReference>
<organism evidence="5 6">
    <name type="scientific">Mucilaginibacter panaciglaebae</name>
    <dbReference type="NCBI Taxonomy" id="502331"/>
    <lineage>
        <taxon>Bacteria</taxon>
        <taxon>Pseudomonadati</taxon>
        <taxon>Bacteroidota</taxon>
        <taxon>Sphingobacteriia</taxon>
        <taxon>Sphingobacteriales</taxon>
        <taxon>Sphingobacteriaceae</taxon>
        <taxon>Mucilaginibacter</taxon>
    </lineage>
</organism>
<name>A0ABP7X2K5_9SPHI</name>
<evidence type="ECO:0000256" key="1">
    <source>
        <dbReference type="ARBA" id="ARBA00022729"/>
    </source>
</evidence>